<sequence>MMRIVQRMKMMVSLRGVALWVVRGLGVLCAAALLAVAWWWLTLKPLPQPGALTQALDEDARTRHPIVLAHGMMGFDHMGPLTYWPGIVEALQAHGANVHVTRMAAFQSSEVRGEQLLAQVRDIVARTGAAKVNLIGHSQGGHAVRYVAALRPDLVASVTVVASPVAGSEFADWMDAQVQQGTWAASAILAMGRGAGRFVNWASGASFVQDVPAALASLNSRGAADFNRRFPAGVPAQPCGQGAAEVQGVRYFSWSGVGTFHHALNLPDYVMSLTGLAFKREAGDGLVGRCASHLGEVIRDDHPLNHFQIVNQLPGLHSSEVDPVTLFVAHAQRLRQLGL</sequence>
<gene>
    <name evidence="3" type="ORF">EV672_107187</name>
</gene>
<dbReference type="Gene3D" id="3.40.50.1820">
    <property type="entry name" value="alpha/beta hydrolase"/>
    <property type="match status" value="1"/>
</dbReference>
<accession>A0A4R6R845</accession>
<evidence type="ECO:0000313" key="3">
    <source>
        <dbReference type="EMBL" id="TDP81756.1"/>
    </source>
</evidence>
<proteinExistence type="predicted"/>
<dbReference type="OrthoDB" id="2004167at2"/>
<dbReference type="Pfam" id="PF00561">
    <property type="entry name" value="Abhydrolase_1"/>
    <property type="match status" value="1"/>
</dbReference>
<keyword evidence="1" id="KW-0812">Transmembrane</keyword>
<dbReference type="RefSeq" id="WP_133609950.1">
    <property type="nucleotide sequence ID" value="NZ_SNXW01000007.1"/>
</dbReference>
<keyword evidence="1" id="KW-0472">Membrane</keyword>
<protein>
    <submittedName>
        <fullName evidence="3">Triacylglycerol lipase</fullName>
    </submittedName>
</protein>
<keyword evidence="1" id="KW-1133">Transmembrane helix</keyword>
<dbReference type="EMBL" id="SNXW01000007">
    <property type="protein sequence ID" value="TDP81756.1"/>
    <property type="molecule type" value="Genomic_DNA"/>
</dbReference>
<dbReference type="Proteomes" id="UP000294593">
    <property type="component" value="Unassembled WGS sequence"/>
</dbReference>
<dbReference type="AlphaFoldDB" id="A0A4R6R845"/>
<feature type="transmembrane region" description="Helical" evidence="1">
    <location>
        <begin position="20"/>
        <end position="41"/>
    </location>
</feature>
<comment type="caution">
    <text evidence="3">The sequence shown here is derived from an EMBL/GenBank/DDBJ whole genome shotgun (WGS) entry which is preliminary data.</text>
</comment>
<dbReference type="InterPro" id="IPR029058">
    <property type="entry name" value="AB_hydrolase_fold"/>
</dbReference>
<dbReference type="SUPFAM" id="SSF53474">
    <property type="entry name" value="alpha/beta-Hydrolases"/>
    <property type="match status" value="1"/>
</dbReference>
<name>A0A4R6R845_9BURK</name>
<keyword evidence="4" id="KW-1185">Reference proteome</keyword>
<dbReference type="InterPro" id="IPR000073">
    <property type="entry name" value="AB_hydrolase_1"/>
</dbReference>
<evidence type="ECO:0000259" key="2">
    <source>
        <dbReference type="Pfam" id="PF00561"/>
    </source>
</evidence>
<organism evidence="3 4">
    <name type="scientific">Aquabacterium commune</name>
    <dbReference type="NCBI Taxonomy" id="70586"/>
    <lineage>
        <taxon>Bacteria</taxon>
        <taxon>Pseudomonadati</taxon>
        <taxon>Pseudomonadota</taxon>
        <taxon>Betaproteobacteria</taxon>
        <taxon>Burkholderiales</taxon>
        <taxon>Aquabacterium</taxon>
    </lineage>
</organism>
<feature type="domain" description="AB hydrolase-1" evidence="2">
    <location>
        <begin position="65"/>
        <end position="271"/>
    </location>
</feature>
<reference evidence="3 4" key="1">
    <citation type="submission" date="2019-03" db="EMBL/GenBank/DDBJ databases">
        <title>Genomic Encyclopedia of Type Strains, Phase IV (KMG-IV): sequencing the most valuable type-strain genomes for metagenomic binning, comparative biology and taxonomic classification.</title>
        <authorList>
            <person name="Goeker M."/>
        </authorList>
    </citation>
    <scope>NUCLEOTIDE SEQUENCE [LARGE SCALE GENOMIC DNA]</scope>
    <source>
        <strain evidence="3 4">DSM 11901</strain>
    </source>
</reference>
<evidence type="ECO:0000256" key="1">
    <source>
        <dbReference type="SAM" id="Phobius"/>
    </source>
</evidence>
<evidence type="ECO:0000313" key="4">
    <source>
        <dbReference type="Proteomes" id="UP000294593"/>
    </source>
</evidence>